<keyword evidence="2" id="KW-1185">Reference proteome</keyword>
<organism evidence="1 2">
    <name type="scientific">Ficus carica</name>
    <name type="common">Common fig</name>
    <dbReference type="NCBI Taxonomy" id="3494"/>
    <lineage>
        <taxon>Eukaryota</taxon>
        <taxon>Viridiplantae</taxon>
        <taxon>Streptophyta</taxon>
        <taxon>Embryophyta</taxon>
        <taxon>Tracheophyta</taxon>
        <taxon>Spermatophyta</taxon>
        <taxon>Magnoliopsida</taxon>
        <taxon>eudicotyledons</taxon>
        <taxon>Gunneridae</taxon>
        <taxon>Pentapetalae</taxon>
        <taxon>rosids</taxon>
        <taxon>fabids</taxon>
        <taxon>Rosales</taxon>
        <taxon>Moraceae</taxon>
        <taxon>Ficeae</taxon>
        <taxon>Ficus</taxon>
    </lineage>
</organism>
<name>A0AA88IY82_FICCA</name>
<dbReference type="EMBL" id="BTGU01000068">
    <property type="protein sequence ID" value="GMN57052.1"/>
    <property type="molecule type" value="Genomic_DNA"/>
</dbReference>
<sequence>MQGIVWSSSSTSRPSRSRGGWTSLVHFSVVGNSRTPWRTSPHVGTTSVSPHALLVVDISPPSLSIAKACGLVDEIGIPPFSHHTNLPDLAFRSGFFLPATTSGDFHDQPVGFRSHRHLARPSASRCHRKFALLHAQRRASCRD</sequence>
<protein>
    <submittedName>
        <fullName evidence="1">Uncharacterized protein</fullName>
    </submittedName>
</protein>
<evidence type="ECO:0000313" key="2">
    <source>
        <dbReference type="Proteomes" id="UP001187192"/>
    </source>
</evidence>
<evidence type="ECO:0000313" key="1">
    <source>
        <dbReference type="EMBL" id="GMN57052.1"/>
    </source>
</evidence>
<accession>A0AA88IY82</accession>
<comment type="caution">
    <text evidence="1">The sequence shown here is derived from an EMBL/GenBank/DDBJ whole genome shotgun (WGS) entry which is preliminary data.</text>
</comment>
<dbReference type="Proteomes" id="UP001187192">
    <property type="component" value="Unassembled WGS sequence"/>
</dbReference>
<gene>
    <name evidence="1" type="ORF">TIFTF001_026168</name>
</gene>
<dbReference type="AlphaFoldDB" id="A0AA88IY82"/>
<proteinExistence type="predicted"/>
<reference evidence="1" key="1">
    <citation type="submission" date="2023-07" db="EMBL/GenBank/DDBJ databases">
        <title>draft genome sequence of fig (Ficus carica).</title>
        <authorList>
            <person name="Takahashi T."/>
            <person name="Nishimura K."/>
        </authorList>
    </citation>
    <scope>NUCLEOTIDE SEQUENCE</scope>
</reference>